<comment type="similarity">
    <text evidence="2">Belongs to the NIPA family.</text>
</comment>
<feature type="transmembrane region" description="Helical" evidence="6">
    <location>
        <begin position="153"/>
        <end position="172"/>
    </location>
</feature>
<dbReference type="WBParaSite" id="ACRNAN_scaffold3105.g12472.t1">
    <property type="protein sequence ID" value="ACRNAN_scaffold3105.g12472.t1"/>
    <property type="gene ID" value="ACRNAN_scaffold3105.g12472"/>
</dbReference>
<feature type="transmembrane region" description="Helical" evidence="6">
    <location>
        <begin position="221"/>
        <end position="242"/>
    </location>
</feature>
<keyword evidence="4 6" id="KW-1133">Transmembrane helix</keyword>
<feature type="transmembrane region" description="Helical" evidence="6">
    <location>
        <begin position="322"/>
        <end position="342"/>
    </location>
</feature>
<dbReference type="AlphaFoldDB" id="A0A914DNP4"/>
<dbReference type="Pfam" id="PF05653">
    <property type="entry name" value="Mg_trans_NIPA"/>
    <property type="match status" value="1"/>
</dbReference>
<feature type="transmembrane region" description="Helical" evidence="6">
    <location>
        <begin position="192"/>
        <end position="214"/>
    </location>
</feature>
<keyword evidence="3 6" id="KW-0812">Transmembrane</keyword>
<dbReference type="GO" id="GO:0015095">
    <property type="term" value="F:magnesium ion transmembrane transporter activity"/>
    <property type="evidence" value="ECO:0007669"/>
    <property type="project" value="InterPro"/>
</dbReference>
<dbReference type="GO" id="GO:0016020">
    <property type="term" value="C:membrane"/>
    <property type="evidence" value="ECO:0007669"/>
    <property type="project" value="UniProtKB-SubCell"/>
</dbReference>
<feature type="transmembrane region" description="Helical" evidence="6">
    <location>
        <begin position="127"/>
        <end position="146"/>
    </location>
</feature>
<dbReference type="Proteomes" id="UP000887540">
    <property type="component" value="Unplaced"/>
</dbReference>
<evidence type="ECO:0000256" key="3">
    <source>
        <dbReference type="ARBA" id="ARBA00022692"/>
    </source>
</evidence>
<dbReference type="Gene3D" id="1.10.3730.20">
    <property type="match status" value="1"/>
</dbReference>
<name>A0A914DNP4_9BILA</name>
<evidence type="ECO:0000313" key="8">
    <source>
        <dbReference type="WBParaSite" id="ACRNAN_scaffold3105.g12472.t1"/>
    </source>
</evidence>
<comment type="subcellular location">
    <subcellularLocation>
        <location evidence="1">Membrane</location>
        <topology evidence="1">Multi-pass membrane protein</topology>
    </subcellularLocation>
</comment>
<dbReference type="PANTHER" id="PTHR12570">
    <property type="match status" value="1"/>
</dbReference>
<sequence>MGGAQHPQVGRISMSGTNNAALDTAVTQLTTALNNANSTISTTSNVNLVDFYIGLGLAVSSSIFIGSSFIIKKKALIKLANTEDIGKRASEGGYGYLKEWLWWMGVITMGAGEACNFAAYAFAPASLVTPLGALSVLVTAILSSKLLKERLNLLGKIGCAVCLLGSTSIVIHSPKVEEVTSMVDLASKMKDAVFILYVIVILVITLFVIIYVAPRYGRSNILVYISVCSLIGSFSVISVKGLGLAIKETISGSQQFTNTLTWFWLIAVIACVSVQLIYLNKSLDIYNTSMVTPIYYVFFTTFVIAASSILYKEWACLGASDVIGNVIGFLTTIIGIFLMQLFRDVEIPLRRFQSLMHNQSMSINQMDIMNSTTCLVDYGNPKVHIANGGVTQNGYTRHVNHGSVDEHNRTNHTVIYS</sequence>
<evidence type="ECO:0000256" key="4">
    <source>
        <dbReference type="ARBA" id="ARBA00022989"/>
    </source>
</evidence>
<reference evidence="8" key="1">
    <citation type="submission" date="2022-11" db="UniProtKB">
        <authorList>
            <consortium name="WormBaseParasite"/>
        </authorList>
    </citation>
    <scope>IDENTIFICATION</scope>
</reference>
<dbReference type="FunFam" id="1.10.3730.20:FF:000016">
    <property type="entry name" value="NIPA1 (NonImprinted gene in Prader-Willi/Angelman syndrome region 1) homolog"/>
    <property type="match status" value="1"/>
</dbReference>
<feature type="transmembrane region" description="Helical" evidence="6">
    <location>
        <begin position="51"/>
        <end position="71"/>
    </location>
</feature>
<keyword evidence="7" id="KW-1185">Reference proteome</keyword>
<evidence type="ECO:0000256" key="6">
    <source>
        <dbReference type="SAM" id="Phobius"/>
    </source>
</evidence>
<evidence type="ECO:0000256" key="2">
    <source>
        <dbReference type="ARBA" id="ARBA00007230"/>
    </source>
</evidence>
<evidence type="ECO:0000256" key="1">
    <source>
        <dbReference type="ARBA" id="ARBA00004141"/>
    </source>
</evidence>
<feature type="transmembrane region" description="Helical" evidence="6">
    <location>
        <begin position="262"/>
        <end position="279"/>
    </location>
</feature>
<protein>
    <submittedName>
        <fullName evidence="8">Magnesium transporter NIPA2</fullName>
    </submittedName>
</protein>
<dbReference type="InterPro" id="IPR008521">
    <property type="entry name" value="Mg_trans_NIPA"/>
</dbReference>
<evidence type="ECO:0000256" key="5">
    <source>
        <dbReference type="ARBA" id="ARBA00023136"/>
    </source>
</evidence>
<dbReference type="InterPro" id="IPR037185">
    <property type="entry name" value="EmrE-like"/>
</dbReference>
<dbReference type="SUPFAM" id="SSF103481">
    <property type="entry name" value="Multidrug resistance efflux transporter EmrE"/>
    <property type="match status" value="1"/>
</dbReference>
<proteinExistence type="inferred from homology"/>
<dbReference type="PANTHER" id="PTHR12570:SF92">
    <property type="entry name" value="SPICHTHYIN, ISOFORM B"/>
    <property type="match status" value="1"/>
</dbReference>
<accession>A0A914DNP4</accession>
<feature type="transmembrane region" description="Helical" evidence="6">
    <location>
        <begin position="291"/>
        <end position="310"/>
    </location>
</feature>
<evidence type="ECO:0000313" key="7">
    <source>
        <dbReference type="Proteomes" id="UP000887540"/>
    </source>
</evidence>
<organism evidence="7 8">
    <name type="scientific">Acrobeloides nanus</name>
    <dbReference type="NCBI Taxonomy" id="290746"/>
    <lineage>
        <taxon>Eukaryota</taxon>
        <taxon>Metazoa</taxon>
        <taxon>Ecdysozoa</taxon>
        <taxon>Nematoda</taxon>
        <taxon>Chromadorea</taxon>
        <taxon>Rhabditida</taxon>
        <taxon>Tylenchina</taxon>
        <taxon>Cephalobomorpha</taxon>
        <taxon>Cephaloboidea</taxon>
        <taxon>Cephalobidae</taxon>
        <taxon>Acrobeloides</taxon>
    </lineage>
</organism>
<keyword evidence="5 6" id="KW-0472">Membrane</keyword>